<gene>
    <name evidence="10" type="ORF">DFR29_11883</name>
</gene>
<dbReference type="InterPro" id="IPR047272">
    <property type="entry name" value="S49_SppA_C"/>
</dbReference>
<evidence type="ECO:0000259" key="9">
    <source>
        <dbReference type="Pfam" id="PF01343"/>
    </source>
</evidence>
<feature type="domain" description="Peptidase S49" evidence="9">
    <location>
        <begin position="392"/>
        <end position="542"/>
    </location>
</feature>
<evidence type="ECO:0000256" key="4">
    <source>
        <dbReference type="ARBA" id="ARBA00022801"/>
    </source>
</evidence>
<keyword evidence="11" id="KW-1185">Reference proteome</keyword>
<keyword evidence="5" id="KW-0720">Serine protease</keyword>
<dbReference type="NCBIfam" id="TIGR00705">
    <property type="entry name" value="SppA_67K"/>
    <property type="match status" value="1"/>
</dbReference>
<accession>A0A4R6YN36</accession>
<protein>
    <submittedName>
        <fullName evidence="10">Protease-4</fullName>
    </submittedName>
</protein>
<dbReference type="CDD" id="cd07023">
    <property type="entry name" value="S49_Sppa_N_C"/>
    <property type="match status" value="1"/>
</dbReference>
<evidence type="ECO:0000313" key="10">
    <source>
        <dbReference type="EMBL" id="TDR38940.1"/>
    </source>
</evidence>
<keyword evidence="8" id="KW-0812">Transmembrane</keyword>
<evidence type="ECO:0000256" key="5">
    <source>
        <dbReference type="ARBA" id="ARBA00022825"/>
    </source>
</evidence>
<comment type="similarity">
    <text evidence="2">Belongs to the peptidase S49 family.</text>
</comment>
<comment type="caution">
    <text evidence="10">The sequence shown here is derived from an EMBL/GenBank/DDBJ whole genome shotgun (WGS) entry which is preliminary data.</text>
</comment>
<dbReference type="NCBIfam" id="TIGR00706">
    <property type="entry name" value="SppA_dom"/>
    <property type="match status" value="1"/>
</dbReference>
<dbReference type="InterPro" id="IPR029045">
    <property type="entry name" value="ClpP/crotonase-like_dom_sf"/>
</dbReference>
<dbReference type="PIRSF" id="PIRSF001217">
    <property type="entry name" value="Protease_4_SppA"/>
    <property type="match status" value="1"/>
</dbReference>
<dbReference type="Pfam" id="PF01343">
    <property type="entry name" value="Peptidase_S49"/>
    <property type="match status" value="2"/>
</dbReference>
<comment type="subcellular location">
    <subcellularLocation>
        <location evidence="1">Membrane</location>
    </subcellularLocation>
</comment>
<feature type="transmembrane region" description="Helical" evidence="8">
    <location>
        <begin position="26"/>
        <end position="44"/>
    </location>
</feature>
<evidence type="ECO:0000256" key="7">
    <source>
        <dbReference type="PIRSR" id="PIRSR001217-1"/>
    </source>
</evidence>
<reference evidence="10 11" key="1">
    <citation type="submission" date="2019-03" db="EMBL/GenBank/DDBJ databases">
        <title>Genomic Encyclopedia of Type Strains, Phase IV (KMG-IV): sequencing the most valuable type-strain genomes for metagenomic binning, comparative biology and taxonomic classification.</title>
        <authorList>
            <person name="Goeker M."/>
        </authorList>
    </citation>
    <scope>NUCLEOTIDE SEQUENCE [LARGE SCALE GENOMIC DNA]</scope>
    <source>
        <strain evidence="10 11">DSM 21667</strain>
    </source>
</reference>
<evidence type="ECO:0000256" key="3">
    <source>
        <dbReference type="ARBA" id="ARBA00022670"/>
    </source>
</evidence>
<evidence type="ECO:0000256" key="6">
    <source>
        <dbReference type="ARBA" id="ARBA00023136"/>
    </source>
</evidence>
<sequence length="618" mass="67427">MTERKPGPLRRFFVGIWDAINFTRRLVFNLIFLFVLLVFLIALSSKAPVIEPRTALVLELKGDLVEQYRADAGSRALERMLGNKTSEIQLRDVIDVIGRAAKDPNIERIVLMADDLRGAGVASLMEIGTALERFRAEGKGKEVIAVSDGMTQMPYFLASHADQILLHPDGAVLLNGFSSYRGYYKDLLDKLAVTVHLFRVGEFKSAAEPYILNGASTEARQADLYWLDGLWQTWLGEVAGRRKLEAKAIQNGIEILPEAIEDAQGDMAKIALTSHLVDQLATRDQAREILIAKGVEDKAKHSFRQVHWRDYQAMLRSSSLPDLRASVAVIVAEGEIVGGEQTAGTVGGESTAALLREAREDDNVKAVVLRVNSPGGEVFASEQIRREVELIKQAGKPVIASMGDVAASGGYWISMNADEIFAQPATITGSIGIFGLFVNIPATLEKIGVHTDGVGTTPFAAALDPRLPLDPAVGKVIQSIIEKGYRDFIGRVASARGKEPAQIDEIARGRVWTGRQALERGLVDKLGGLDAAVAAAAEKAKLGSDFQTRYVEKTPGAFEQFLLNMSESASAQALARIEVLRPEAMLLDDADLQRPLRLLRNVHSGKPAIFAYCFCEVR</sequence>
<evidence type="ECO:0000313" key="11">
    <source>
        <dbReference type="Proteomes" id="UP000295293"/>
    </source>
</evidence>
<dbReference type="PANTHER" id="PTHR33209">
    <property type="entry name" value="PROTEASE 4"/>
    <property type="match status" value="1"/>
</dbReference>
<feature type="active site" description="Proton donor/acceptor" evidence="7">
    <location>
        <position position="204"/>
    </location>
</feature>
<dbReference type="Gene3D" id="3.90.226.10">
    <property type="entry name" value="2-enoyl-CoA Hydratase, Chain A, domain 1"/>
    <property type="match status" value="3"/>
</dbReference>
<dbReference type="CDD" id="cd07018">
    <property type="entry name" value="S49_SppA_67K_type"/>
    <property type="match status" value="1"/>
</dbReference>
<dbReference type="GO" id="GO:0016020">
    <property type="term" value="C:membrane"/>
    <property type="evidence" value="ECO:0007669"/>
    <property type="project" value="UniProtKB-SubCell"/>
</dbReference>
<proteinExistence type="inferred from homology"/>
<dbReference type="RefSeq" id="WP_133821157.1">
    <property type="nucleotide sequence ID" value="NZ_SNZH01000018.1"/>
</dbReference>
<dbReference type="EMBL" id="SNZH01000018">
    <property type="protein sequence ID" value="TDR38940.1"/>
    <property type="molecule type" value="Genomic_DNA"/>
</dbReference>
<evidence type="ECO:0000256" key="2">
    <source>
        <dbReference type="ARBA" id="ARBA00008683"/>
    </source>
</evidence>
<dbReference type="PANTHER" id="PTHR33209:SF1">
    <property type="entry name" value="PEPTIDASE S49 DOMAIN-CONTAINING PROTEIN"/>
    <property type="match status" value="1"/>
</dbReference>
<dbReference type="AlphaFoldDB" id="A0A4R6YN36"/>
<dbReference type="InterPro" id="IPR004635">
    <property type="entry name" value="Pept_S49_SppA"/>
</dbReference>
<dbReference type="GO" id="GO:0008236">
    <property type="term" value="F:serine-type peptidase activity"/>
    <property type="evidence" value="ECO:0007669"/>
    <property type="project" value="UniProtKB-KW"/>
</dbReference>
<keyword evidence="8" id="KW-1133">Transmembrane helix</keyword>
<dbReference type="OrthoDB" id="9764363at2"/>
<keyword evidence="6 8" id="KW-0472">Membrane</keyword>
<feature type="active site" description="Nucleophile" evidence="7">
    <location>
        <position position="408"/>
    </location>
</feature>
<evidence type="ECO:0000256" key="8">
    <source>
        <dbReference type="SAM" id="Phobius"/>
    </source>
</evidence>
<dbReference type="Gene3D" id="6.20.330.10">
    <property type="match status" value="1"/>
</dbReference>
<dbReference type="InterPro" id="IPR002142">
    <property type="entry name" value="Peptidase_S49"/>
</dbReference>
<keyword evidence="3 10" id="KW-0645">Protease</keyword>
<feature type="domain" description="Peptidase S49" evidence="9">
    <location>
        <begin position="138"/>
        <end position="288"/>
    </location>
</feature>
<dbReference type="SUPFAM" id="SSF52096">
    <property type="entry name" value="ClpP/crotonase"/>
    <property type="match status" value="2"/>
</dbReference>
<dbReference type="Proteomes" id="UP000295293">
    <property type="component" value="Unassembled WGS sequence"/>
</dbReference>
<evidence type="ECO:0000256" key="1">
    <source>
        <dbReference type="ARBA" id="ARBA00004370"/>
    </source>
</evidence>
<keyword evidence="4" id="KW-0378">Hydrolase</keyword>
<name>A0A4R6YN36_9GAMM</name>
<organism evidence="10 11">
    <name type="scientific">Tahibacter aquaticus</name>
    <dbReference type="NCBI Taxonomy" id="520092"/>
    <lineage>
        <taxon>Bacteria</taxon>
        <taxon>Pseudomonadati</taxon>
        <taxon>Pseudomonadota</taxon>
        <taxon>Gammaproteobacteria</taxon>
        <taxon>Lysobacterales</taxon>
        <taxon>Rhodanobacteraceae</taxon>
        <taxon>Tahibacter</taxon>
    </lineage>
</organism>
<dbReference type="GO" id="GO:0006465">
    <property type="term" value="P:signal peptide processing"/>
    <property type="evidence" value="ECO:0007669"/>
    <property type="project" value="InterPro"/>
</dbReference>
<dbReference type="InterPro" id="IPR047217">
    <property type="entry name" value="S49_SppA_67K_type_N"/>
</dbReference>
<dbReference type="InterPro" id="IPR004634">
    <property type="entry name" value="Pept_S49_pIV"/>
</dbReference>